<feature type="compositionally biased region" description="Low complexity" evidence="1">
    <location>
        <begin position="40"/>
        <end position="55"/>
    </location>
</feature>
<accession>A0AAD5S1Y0</accession>
<dbReference type="Proteomes" id="UP001201980">
    <property type="component" value="Unassembled WGS sequence"/>
</dbReference>
<feature type="compositionally biased region" description="Polar residues" evidence="1">
    <location>
        <begin position="437"/>
        <end position="448"/>
    </location>
</feature>
<keyword evidence="3" id="KW-1185">Reference proteome</keyword>
<sequence length="755" mass="85012">MDTPFAHSAQSSPATSFVSSSENVVSHLAIPDIPRFVGSTSGATASTDPTTASSGKNTAHFPPRIKVCPPSTLACEFSKALGCNEEFGIDQVNEWIRHHANHLGRKYPIKCICWYCDEQQFDSPNGTSFGDLEWNFRRRMLHICSHLKDTTIESSFTFSPDYRMLYHMAEIGVVSWQRFEDLVPYSYRWIFNPDNTVGSRKAREQERKLWESQYEQDKIERQRLREGTDILRRGMSYKRPTSGQKPLIIQADISRRARYSASKQRHERHISTHPHQLLGKKFVEPLNINQTKQNAVIHDVDRDMRVGPWRASRNAAPDHLANDIEPILYNQAAEDRRRKRSQADSNKTKSSPVPTQLSRGKQRNASLANKTRYRLRALANVAVDGIRSFLEQSGLVTVPYGFVRVSWICGCRKRLSLTVPSHNLPEALEYAKLASRSPNSPITVSSPNSSRTHSIYSSTSTTISRSSPTTTASPLHLMQNQQFLGSSQGTATSSVPSIPQLSPGIAKYLLLCVNKSSNEIKLEHVDMTYVSHDEVLFRKIKSHYEDVRGCSSSRLMSLLLVPKSMHFVKFELIRRCKSEECIGSWEPDSFPTLKEIINEEYHMNPASPEIGKLPLRPSDFMHYFLDPGDHAHSLAVERLPKKLRVRVSADPNNTNIPVAWGVYIVEGLNYWLVSSSLRGERACGTEWAWRGVLGPLLSGPDSEMGILAAQESPAFETSMVGSTSILATGEVDRVVIPIDSHELLFWFDVGHVGQH</sequence>
<feature type="compositionally biased region" description="Polar residues" evidence="1">
    <location>
        <begin position="343"/>
        <end position="368"/>
    </location>
</feature>
<dbReference type="AlphaFoldDB" id="A0AAD5S1Y0"/>
<reference evidence="2" key="1">
    <citation type="submission" date="2022-07" db="EMBL/GenBank/DDBJ databases">
        <title>Draft genome sequence of Zalerion maritima ATCC 34329, a (micro)plastics degrading marine fungus.</title>
        <authorList>
            <person name="Paco A."/>
            <person name="Goncalves M.F.M."/>
            <person name="Rocha-Santos T.A.P."/>
            <person name="Alves A."/>
        </authorList>
    </citation>
    <scope>NUCLEOTIDE SEQUENCE</scope>
    <source>
        <strain evidence="2">ATCC 34329</strain>
    </source>
</reference>
<dbReference type="EMBL" id="JAKWBI020000066">
    <property type="protein sequence ID" value="KAJ2903928.1"/>
    <property type="molecule type" value="Genomic_DNA"/>
</dbReference>
<comment type="caution">
    <text evidence="2">The sequence shown here is derived from an EMBL/GenBank/DDBJ whole genome shotgun (WGS) entry which is preliminary data.</text>
</comment>
<feature type="compositionally biased region" description="Low complexity" evidence="1">
    <location>
        <begin position="449"/>
        <end position="471"/>
    </location>
</feature>
<protein>
    <submittedName>
        <fullName evidence="2">Uncharacterized protein</fullName>
    </submittedName>
</protein>
<organism evidence="2 3">
    <name type="scientific">Zalerion maritima</name>
    <dbReference type="NCBI Taxonomy" id="339359"/>
    <lineage>
        <taxon>Eukaryota</taxon>
        <taxon>Fungi</taxon>
        <taxon>Dikarya</taxon>
        <taxon>Ascomycota</taxon>
        <taxon>Pezizomycotina</taxon>
        <taxon>Sordariomycetes</taxon>
        <taxon>Lulworthiomycetidae</taxon>
        <taxon>Lulworthiales</taxon>
        <taxon>Lulworthiaceae</taxon>
        <taxon>Zalerion</taxon>
    </lineage>
</organism>
<evidence type="ECO:0000313" key="3">
    <source>
        <dbReference type="Proteomes" id="UP001201980"/>
    </source>
</evidence>
<name>A0AAD5S1Y0_9PEZI</name>
<evidence type="ECO:0000256" key="1">
    <source>
        <dbReference type="SAM" id="MobiDB-lite"/>
    </source>
</evidence>
<gene>
    <name evidence="2" type="ORF">MKZ38_009092</name>
</gene>
<evidence type="ECO:0000313" key="2">
    <source>
        <dbReference type="EMBL" id="KAJ2903928.1"/>
    </source>
</evidence>
<proteinExistence type="predicted"/>
<feature type="region of interest" description="Disordered" evidence="1">
    <location>
        <begin position="329"/>
        <end position="368"/>
    </location>
</feature>
<feature type="region of interest" description="Disordered" evidence="1">
    <location>
        <begin position="437"/>
        <end position="471"/>
    </location>
</feature>
<feature type="region of interest" description="Disordered" evidence="1">
    <location>
        <begin position="40"/>
        <end position="59"/>
    </location>
</feature>